<dbReference type="SMART" id="SM00382">
    <property type="entry name" value="AAA"/>
    <property type="match status" value="1"/>
</dbReference>
<evidence type="ECO:0000313" key="11">
    <source>
        <dbReference type="Proteomes" id="UP000248857"/>
    </source>
</evidence>
<dbReference type="GO" id="GO:0034040">
    <property type="term" value="F:ATPase-coupled lipid transmembrane transporter activity"/>
    <property type="evidence" value="ECO:0007669"/>
    <property type="project" value="TreeGrafter"/>
</dbReference>
<dbReference type="GO" id="GO:0015833">
    <property type="term" value="P:peptide transport"/>
    <property type="evidence" value="ECO:0007669"/>
    <property type="project" value="InterPro"/>
</dbReference>
<feature type="transmembrane region" description="Helical" evidence="7">
    <location>
        <begin position="148"/>
        <end position="167"/>
    </location>
</feature>
<dbReference type="Pfam" id="PF00664">
    <property type="entry name" value="ABC_membrane"/>
    <property type="match status" value="1"/>
</dbReference>
<evidence type="ECO:0000256" key="1">
    <source>
        <dbReference type="ARBA" id="ARBA00004651"/>
    </source>
</evidence>
<comment type="caution">
    <text evidence="10">The sequence shown here is derived from an EMBL/GenBank/DDBJ whole genome shotgun (WGS) entry which is preliminary data.</text>
</comment>
<reference evidence="10 11" key="1">
    <citation type="journal article" date="2018" name="Sci. Rep.">
        <title>A novel species of the marine cyanobacterium Acaryochloris with a unique pigment content and lifestyle.</title>
        <authorList>
            <person name="Partensky F."/>
            <person name="Six C."/>
            <person name="Ratin M."/>
            <person name="Garczarek L."/>
            <person name="Vaulot D."/>
            <person name="Probert I."/>
            <person name="Calteau A."/>
            <person name="Gourvil P."/>
            <person name="Marie D."/>
            <person name="Grebert T."/>
            <person name="Bouchier C."/>
            <person name="Le Panse S."/>
            <person name="Gachenot M."/>
            <person name="Rodriguez F."/>
            <person name="Garrido J.L."/>
        </authorList>
    </citation>
    <scope>NUCLEOTIDE SEQUENCE [LARGE SCALE GENOMIC DNA]</scope>
    <source>
        <strain evidence="10 11">RCC1774</strain>
    </source>
</reference>
<evidence type="ECO:0000256" key="3">
    <source>
        <dbReference type="ARBA" id="ARBA00022741"/>
    </source>
</evidence>
<feature type="domain" description="ABC transporter" evidence="8">
    <location>
        <begin position="325"/>
        <end position="546"/>
    </location>
</feature>
<feature type="domain" description="ABC transmembrane type-1" evidence="9">
    <location>
        <begin position="16"/>
        <end position="290"/>
    </location>
</feature>
<dbReference type="Proteomes" id="UP000248857">
    <property type="component" value="Unassembled WGS sequence"/>
</dbReference>
<dbReference type="PROSITE" id="PS50893">
    <property type="entry name" value="ABC_TRANSPORTER_2"/>
    <property type="match status" value="1"/>
</dbReference>
<evidence type="ECO:0000256" key="7">
    <source>
        <dbReference type="SAM" id="Phobius"/>
    </source>
</evidence>
<dbReference type="InterPro" id="IPR003593">
    <property type="entry name" value="AAA+_ATPase"/>
</dbReference>
<sequence>MALISFLLRSSWRIVAIALTTGFLSGGCSAAVIALVSRTLAEGGQSTVLAWSFAGFALVALTTSIVSRVVLVKLSQDAVFALQSRLSRQILATQLNHLERIGSPRLLAILTEDIQTLSTAVSAIPVLCINFAVVIGCMVYISWLSWQIMLMVLLLSLIAGISCKILLSRGRVYLMQAREQQDQLFQHFRTVIEGVKELKLHHRQRQDFLGQDLDVTASQFRRSSSWGFSLFATLDGWGKLIYFFALGLILFVLPHLMAINPQMRLGYVLTFTYLLGPMESVVAKLPFLSKASVSLGNIETLGLSLRDLEELESSPAAATESWQSLNLKGVTCTYPGEKDSEFTLGPIDVTLQPGELVFVVGGNGSGKSTLLKLMTGLYTPVQGQIALDGQLIDRQNREWYRQHFSVIFADFYLFDRLLGIAGDELDAKALKYLRELQLDHKVTVEQGRLSTTALSQGQRKRMALLATLLEDRPIYLFDEWAADQDPVFKEIFYTEFLADLKARGKTIIAISHDDHYFHLADRIIKLDFGKIEYDKQVVQELDTQQA</sequence>
<dbReference type="GO" id="GO:0140359">
    <property type="term" value="F:ABC-type transporter activity"/>
    <property type="evidence" value="ECO:0007669"/>
    <property type="project" value="InterPro"/>
</dbReference>
<dbReference type="GO" id="GO:0016887">
    <property type="term" value="F:ATP hydrolysis activity"/>
    <property type="evidence" value="ECO:0007669"/>
    <property type="project" value="InterPro"/>
</dbReference>
<dbReference type="AlphaFoldDB" id="A0A2W1JC37"/>
<feature type="transmembrane region" description="Helical" evidence="7">
    <location>
        <begin position="120"/>
        <end position="142"/>
    </location>
</feature>
<evidence type="ECO:0000256" key="2">
    <source>
        <dbReference type="ARBA" id="ARBA00022692"/>
    </source>
</evidence>
<dbReference type="InterPro" id="IPR027417">
    <property type="entry name" value="P-loop_NTPase"/>
</dbReference>
<proteinExistence type="predicted"/>
<dbReference type="Gene3D" id="3.40.50.300">
    <property type="entry name" value="P-loop containing nucleotide triphosphate hydrolases"/>
    <property type="match status" value="1"/>
</dbReference>
<dbReference type="GO" id="GO:0005524">
    <property type="term" value="F:ATP binding"/>
    <property type="evidence" value="ECO:0007669"/>
    <property type="project" value="UniProtKB-KW"/>
</dbReference>
<accession>A0A2W1JC37</accession>
<dbReference type="SUPFAM" id="SSF52540">
    <property type="entry name" value="P-loop containing nucleoside triphosphate hydrolases"/>
    <property type="match status" value="1"/>
</dbReference>
<dbReference type="InterPro" id="IPR039421">
    <property type="entry name" value="Type_1_exporter"/>
</dbReference>
<dbReference type="InterPro" id="IPR017871">
    <property type="entry name" value="ABC_transporter-like_CS"/>
</dbReference>
<dbReference type="GO" id="GO:1904680">
    <property type="term" value="F:peptide transmembrane transporter activity"/>
    <property type="evidence" value="ECO:0007669"/>
    <property type="project" value="InterPro"/>
</dbReference>
<keyword evidence="6 7" id="KW-0472">Membrane</keyword>
<dbReference type="EMBL" id="PQWO01000016">
    <property type="protein sequence ID" value="PZD71543.1"/>
    <property type="molecule type" value="Genomic_DNA"/>
</dbReference>
<evidence type="ECO:0000256" key="6">
    <source>
        <dbReference type="ARBA" id="ARBA00023136"/>
    </source>
</evidence>
<name>A0A2W1JC37_9CYAN</name>
<dbReference type="Pfam" id="PF00005">
    <property type="entry name" value="ABC_tran"/>
    <property type="match status" value="1"/>
</dbReference>
<dbReference type="GO" id="GO:0005886">
    <property type="term" value="C:plasma membrane"/>
    <property type="evidence" value="ECO:0007669"/>
    <property type="project" value="UniProtKB-SubCell"/>
</dbReference>
<dbReference type="PROSITE" id="PS50929">
    <property type="entry name" value="ABC_TM1F"/>
    <property type="match status" value="1"/>
</dbReference>
<dbReference type="NCBIfam" id="TIGR01194">
    <property type="entry name" value="cyc_pep_trnsptr"/>
    <property type="match status" value="1"/>
</dbReference>
<dbReference type="CDD" id="cd03228">
    <property type="entry name" value="ABCC_MRP_Like"/>
    <property type="match status" value="1"/>
</dbReference>
<evidence type="ECO:0000259" key="8">
    <source>
        <dbReference type="PROSITE" id="PS50893"/>
    </source>
</evidence>
<dbReference type="SUPFAM" id="SSF90123">
    <property type="entry name" value="ABC transporter transmembrane region"/>
    <property type="match status" value="1"/>
</dbReference>
<dbReference type="InterPro" id="IPR005898">
    <property type="entry name" value="Cyc_pep_transpt_SyrD/YojI"/>
</dbReference>
<keyword evidence="2 7" id="KW-0812">Transmembrane</keyword>
<dbReference type="PANTHER" id="PTHR24221:SF654">
    <property type="entry name" value="ATP-BINDING CASSETTE SUB-FAMILY B MEMBER 6"/>
    <property type="match status" value="1"/>
</dbReference>
<evidence type="ECO:0000313" key="10">
    <source>
        <dbReference type="EMBL" id="PZD71543.1"/>
    </source>
</evidence>
<feature type="transmembrane region" description="Helical" evidence="7">
    <location>
        <begin position="12"/>
        <end position="36"/>
    </location>
</feature>
<gene>
    <name evidence="10" type="primary">yojI_3</name>
    <name evidence="10" type="ORF">C1752_06163</name>
</gene>
<keyword evidence="11" id="KW-1185">Reference proteome</keyword>
<protein>
    <submittedName>
        <fullName evidence="10">ABC transporter ATP-binding/permease protein YojI</fullName>
    </submittedName>
</protein>
<feature type="transmembrane region" description="Helical" evidence="7">
    <location>
        <begin position="48"/>
        <end position="71"/>
    </location>
</feature>
<dbReference type="InterPro" id="IPR011527">
    <property type="entry name" value="ABC1_TM_dom"/>
</dbReference>
<keyword evidence="3" id="KW-0547">Nucleotide-binding</keyword>
<dbReference type="InterPro" id="IPR036640">
    <property type="entry name" value="ABC1_TM_sf"/>
</dbReference>
<dbReference type="InterPro" id="IPR003439">
    <property type="entry name" value="ABC_transporter-like_ATP-bd"/>
</dbReference>
<dbReference type="OrthoDB" id="846150at2"/>
<keyword evidence="4 10" id="KW-0067">ATP-binding</keyword>
<evidence type="ECO:0000259" key="9">
    <source>
        <dbReference type="PROSITE" id="PS50929"/>
    </source>
</evidence>
<comment type="subcellular location">
    <subcellularLocation>
        <location evidence="1">Cell membrane</location>
        <topology evidence="1">Multi-pass membrane protein</topology>
    </subcellularLocation>
</comment>
<dbReference type="Gene3D" id="1.20.1560.10">
    <property type="entry name" value="ABC transporter type 1, transmembrane domain"/>
    <property type="match status" value="1"/>
</dbReference>
<feature type="transmembrane region" description="Helical" evidence="7">
    <location>
        <begin position="240"/>
        <end position="259"/>
    </location>
</feature>
<dbReference type="PANTHER" id="PTHR24221">
    <property type="entry name" value="ATP-BINDING CASSETTE SUB-FAMILY B"/>
    <property type="match status" value="1"/>
</dbReference>
<dbReference type="PROSITE" id="PS00211">
    <property type="entry name" value="ABC_TRANSPORTER_1"/>
    <property type="match status" value="1"/>
</dbReference>
<keyword evidence="5 7" id="KW-1133">Transmembrane helix</keyword>
<dbReference type="RefSeq" id="WP_110987962.1">
    <property type="nucleotide sequence ID" value="NZ_CAWNWM010000016.1"/>
</dbReference>
<evidence type="ECO:0000256" key="5">
    <source>
        <dbReference type="ARBA" id="ARBA00022989"/>
    </source>
</evidence>
<evidence type="ECO:0000256" key="4">
    <source>
        <dbReference type="ARBA" id="ARBA00022840"/>
    </source>
</evidence>
<organism evidence="10 11">
    <name type="scientific">Acaryochloris thomasi RCC1774</name>
    <dbReference type="NCBI Taxonomy" id="1764569"/>
    <lineage>
        <taxon>Bacteria</taxon>
        <taxon>Bacillati</taxon>
        <taxon>Cyanobacteriota</taxon>
        <taxon>Cyanophyceae</taxon>
        <taxon>Acaryochloridales</taxon>
        <taxon>Acaryochloridaceae</taxon>
        <taxon>Acaryochloris</taxon>
        <taxon>Acaryochloris thomasi</taxon>
    </lineage>
</organism>